<dbReference type="GO" id="GO:0016788">
    <property type="term" value="F:hydrolase activity, acting on ester bonds"/>
    <property type="evidence" value="ECO:0007669"/>
    <property type="project" value="InterPro"/>
</dbReference>
<protein>
    <submittedName>
        <fullName evidence="6">Putative deoxyribonuclease TATDN3-like protein</fullName>
    </submittedName>
</protein>
<evidence type="ECO:0000313" key="7">
    <source>
        <dbReference type="Proteomes" id="UP000242146"/>
    </source>
</evidence>
<comment type="similarity">
    <text evidence="1">Belongs to the metallo-dependent hydrolases superfamily. TatD-type hydrolase family.</text>
</comment>
<dbReference type="PIRSF" id="PIRSF005902">
    <property type="entry name" value="DNase_TatD"/>
    <property type="match status" value="1"/>
</dbReference>
<reference evidence="6 7" key="1">
    <citation type="submission" date="2016-07" db="EMBL/GenBank/DDBJ databases">
        <title>Pervasive Adenine N6-methylation of Active Genes in Fungi.</title>
        <authorList>
            <consortium name="DOE Joint Genome Institute"/>
            <person name="Mondo S.J."/>
            <person name="Dannebaum R.O."/>
            <person name="Kuo R.C."/>
            <person name="Labutti K."/>
            <person name="Haridas S."/>
            <person name="Kuo A."/>
            <person name="Salamov A."/>
            <person name="Ahrendt S.R."/>
            <person name="Lipzen A."/>
            <person name="Sullivan W."/>
            <person name="Andreopoulos W.B."/>
            <person name="Clum A."/>
            <person name="Lindquist E."/>
            <person name="Daum C."/>
            <person name="Ramamoorthy G.K."/>
            <person name="Gryganskyi A."/>
            <person name="Culley D."/>
            <person name="Magnuson J.K."/>
            <person name="James T.Y."/>
            <person name="O'Malley M.A."/>
            <person name="Stajich J.E."/>
            <person name="Spatafora J.W."/>
            <person name="Visel A."/>
            <person name="Grigoriev I.V."/>
        </authorList>
    </citation>
    <scope>NUCLEOTIDE SEQUENCE [LARGE SCALE GENOMIC DNA]</scope>
    <source>
        <strain evidence="6 7">NRRL 3301</strain>
    </source>
</reference>
<dbReference type="OrthoDB" id="6079689at2759"/>
<dbReference type="PANTHER" id="PTHR46317:SF1">
    <property type="entry name" value="HYDROLASE, TATD FAMILY"/>
    <property type="match status" value="1"/>
</dbReference>
<dbReference type="PANTHER" id="PTHR46317">
    <property type="entry name" value="HYDROLASE OF PHP SUPERFAMILY-RELATED PROTEIN"/>
    <property type="match status" value="1"/>
</dbReference>
<evidence type="ECO:0000256" key="2">
    <source>
        <dbReference type="ARBA" id="ARBA00022723"/>
    </source>
</evidence>
<feature type="binding site" evidence="5">
    <location>
        <position position="7"/>
    </location>
    <ligand>
        <name>a divalent metal cation</name>
        <dbReference type="ChEBI" id="CHEBI:60240"/>
        <label>1</label>
    </ligand>
</feature>
<keyword evidence="7" id="KW-1185">Reference proteome</keyword>
<dbReference type="InterPro" id="IPR001130">
    <property type="entry name" value="TatD-like"/>
</dbReference>
<dbReference type="STRING" id="101127.A0A1X2GHD1"/>
<keyword evidence="3" id="KW-0378">Hydrolase</keyword>
<evidence type="ECO:0000256" key="3">
    <source>
        <dbReference type="ARBA" id="ARBA00022801"/>
    </source>
</evidence>
<feature type="binding site" evidence="5">
    <location>
        <position position="101"/>
    </location>
    <ligand>
        <name>a divalent metal cation</name>
        <dbReference type="ChEBI" id="CHEBI:60240"/>
        <label>1</label>
    </ligand>
</feature>
<evidence type="ECO:0000256" key="1">
    <source>
        <dbReference type="ARBA" id="ARBA00009275"/>
    </source>
</evidence>
<evidence type="ECO:0000256" key="5">
    <source>
        <dbReference type="PIRSR" id="PIRSR005902-1"/>
    </source>
</evidence>
<dbReference type="GO" id="GO:0046872">
    <property type="term" value="F:metal ion binding"/>
    <property type="evidence" value="ECO:0007669"/>
    <property type="project" value="UniProtKB-KW"/>
</dbReference>
<evidence type="ECO:0000313" key="6">
    <source>
        <dbReference type="EMBL" id="ORX53948.1"/>
    </source>
</evidence>
<dbReference type="EMBL" id="MCGT01000014">
    <property type="protein sequence ID" value="ORX53948.1"/>
    <property type="molecule type" value="Genomic_DNA"/>
</dbReference>
<keyword evidence="2 5" id="KW-0479">Metal-binding</keyword>
<dbReference type="AlphaFoldDB" id="A0A1X2GHD1"/>
<gene>
    <name evidence="6" type="ORF">DM01DRAFT_1407481</name>
</gene>
<evidence type="ECO:0000256" key="4">
    <source>
        <dbReference type="ARBA" id="ARBA00093287"/>
    </source>
</evidence>
<accession>A0A1X2GHD1</accession>
<dbReference type="CDD" id="cd01310">
    <property type="entry name" value="TatD_DNAse"/>
    <property type="match status" value="1"/>
</dbReference>
<dbReference type="Proteomes" id="UP000242146">
    <property type="component" value="Unassembled WGS sequence"/>
</dbReference>
<feature type="binding site" evidence="5">
    <location>
        <position position="5"/>
    </location>
    <ligand>
        <name>a divalent metal cation</name>
        <dbReference type="ChEBI" id="CHEBI:60240"/>
        <label>1</label>
    </ligand>
</feature>
<dbReference type="SUPFAM" id="SSF51556">
    <property type="entry name" value="Metallo-dependent hydrolases"/>
    <property type="match status" value="1"/>
</dbReference>
<comment type="function">
    <text evidence="4">Exhibits 3'-exonuclease activities and apurinic/apyrimidinic (AP) endonuclease (in vitro). Show preferential AP endonuclease activity on double-stranded DNA substrates and 3'- exonuclease activity on single-stranded DNA.</text>
</comment>
<dbReference type="Pfam" id="PF01026">
    <property type="entry name" value="TatD_DNase"/>
    <property type="match status" value="1"/>
</dbReference>
<dbReference type="Gene3D" id="3.20.20.140">
    <property type="entry name" value="Metal-dependent hydrolases"/>
    <property type="match status" value="1"/>
</dbReference>
<dbReference type="InterPro" id="IPR032466">
    <property type="entry name" value="Metal_Hydrolase"/>
</dbReference>
<organism evidence="6 7">
    <name type="scientific">Hesseltinella vesiculosa</name>
    <dbReference type="NCBI Taxonomy" id="101127"/>
    <lineage>
        <taxon>Eukaryota</taxon>
        <taxon>Fungi</taxon>
        <taxon>Fungi incertae sedis</taxon>
        <taxon>Mucoromycota</taxon>
        <taxon>Mucoromycotina</taxon>
        <taxon>Mucoromycetes</taxon>
        <taxon>Mucorales</taxon>
        <taxon>Cunninghamellaceae</taxon>
        <taxon>Hesseltinella</taxon>
    </lineage>
</organism>
<feature type="non-terminal residue" evidence="6">
    <location>
        <position position="1"/>
    </location>
</feature>
<feature type="binding site" evidence="5">
    <location>
        <position position="146"/>
    </location>
    <ligand>
        <name>a divalent metal cation</name>
        <dbReference type="ChEBI" id="CHEBI:60240"/>
        <label>2</label>
    </ligand>
</feature>
<comment type="caution">
    <text evidence="6">The sequence shown here is derived from an EMBL/GenBank/DDBJ whole genome shotgun (WGS) entry which is preliminary data.</text>
</comment>
<feature type="binding site" evidence="5">
    <location>
        <position position="217"/>
    </location>
    <ligand>
        <name>a divalent metal cation</name>
        <dbReference type="ChEBI" id="CHEBI:60240"/>
        <label>1</label>
    </ligand>
</feature>
<feature type="binding site" evidence="5">
    <location>
        <position position="169"/>
    </location>
    <ligand>
        <name>a divalent metal cation</name>
        <dbReference type="ChEBI" id="CHEBI:60240"/>
        <label>2</label>
    </ligand>
</feature>
<proteinExistence type="inferred from homology"/>
<sequence>MIDVHAHITESNFSDLERLLADAKDAKVQHIISVSESIHDSASVLRIAQQSNGMIWPALGLHPVQSCPDGSYRSVIWDDWIAFKPMLQRAIDTKAIVCVGEVGLDFSYHVLDKDANIQEEQRKIQRMIFKEQIEMAIQAGLPLNVHSRSAGHHALKVLKECDAKLVNMHAFDGKASHVKVGLEAGYYFSIPPSMVRLEQQEKLAKLVPMHQLLLESDAPALAPVKGETNEPKNIIFAARGVASVKGISVEEVISITVGNTLSLFQHRPSTD</sequence>
<name>A0A1X2GHD1_9FUNG</name>